<comment type="caution">
    <text evidence="2">The sequence shown here is derived from an EMBL/GenBank/DDBJ whole genome shotgun (WGS) entry which is preliminary data.</text>
</comment>
<reference evidence="2 3" key="1">
    <citation type="submission" date="2023-12" db="EMBL/GenBank/DDBJ databases">
        <title>the genome sequence of Hyalangium sp. s54d21.</title>
        <authorList>
            <person name="Zhang X."/>
        </authorList>
    </citation>
    <scope>NUCLEOTIDE SEQUENCE [LARGE SCALE GENOMIC DNA]</scope>
    <source>
        <strain evidence="3">s54d21</strain>
    </source>
</reference>
<evidence type="ECO:0008006" key="4">
    <source>
        <dbReference type="Google" id="ProtNLM"/>
    </source>
</evidence>
<protein>
    <recommendedName>
        <fullName evidence="4">Lipoprotein</fullName>
    </recommendedName>
</protein>
<evidence type="ECO:0000313" key="2">
    <source>
        <dbReference type="EMBL" id="MDY7228022.1"/>
    </source>
</evidence>
<evidence type="ECO:0000256" key="1">
    <source>
        <dbReference type="SAM" id="Phobius"/>
    </source>
</evidence>
<accession>A0ABU5H4J1</accession>
<keyword evidence="1" id="KW-1133">Transmembrane helix</keyword>
<organism evidence="2 3">
    <name type="scientific">Hyalangium rubrum</name>
    <dbReference type="NCBI Taxonomy" id="3103134"/>
    <lineage>
        <taxon>Bacteria</taxon>
        <taxon>Pseudomonadati</taxon>
        <taxon>Myxococcota</taxon>
        <taxon>Myxococcia</taxon>
        <taxon>Myxococcales</taxon>
        <taxon>Cystobacterineae</taxon>
        <taxon>Archangiaceae</taxon>
        <taxon>Hyalangium</taxon>
    </lineage>
</organism>
<sequence length="96" mass="10978">MAKSWRWLIPVVGLTVALCGVGVLRLYLHFSDEEALELEGFRESEREFRCRPGTSFRGDDHSFNCVDVDGCTIQEKVIFERRLLRTCPEQDGGTAR</sequence>
<gene>
    <name evidence="2" type="ORF">SYV04_16510</name>
</gene>
<proteinExistence type="predicted"/>
<dbReference type="EMBL" id="JAXIVS010000005">
    <property type="protein sequence ID" value="MDY7228022.1"/>
    <property type="molecule type" value="Genomic_DNA"/>
</dbReference>
<feature type="transmembrane region" description="Helical" evidence="1">
    <location>
        <begin position="7"/>
        <end position="28"/>
    </location>
</feature>
<dbReference type="Proteomes" id="UP001291309">
    <property type="component" value="Unassembled WGS sequence"/>
</dbReference>
<keyword evidence="1" id="KW-0472">Membrane</keyword>
<keyword evidence="1" id="KW-0812">Transmembrane</keyword>
<name>A0ABU5H4J1_9BACT</name>
<evidence type="ECO:0000313" key="3">
    <source>
        <dbReference type="Proteomes" id="UP001291309"/>
    </source>
</evidence>
<keyword evidence="3" id="KW-1185">Reference proteome</keyword>
<dbReference type="RefSeq" id="WP_321546750.1">
    <property type="nucleotide sequence ID" value="NZ_JAXIVS010000005.1"/>
</dbReference>